<gene>
    <name evidence="1" type="ORF">E0F66_02750</name>
</gene>
<dbReference type="Pfam" id="PF13673">
    <property type="entry name" value="Acetyltransf_10"/>
    <property type="match status" value="1"/>
</dbReference>
<dbReference type="InterPro" id="IPR000182">
    <property type="entry name" value="GNAT_dom"/>
</dbReference>
<evidence type="ECO:0000313" key="2">
    <source>
        <dbReference type="Proteomes" id="UP000324058"/>
    </source>
</evidence>
<protein>
    <submittedName>
        <fullName evidence="1">GNAT family N-acetyltransferase</fullName>
    </submittedName>
</protein>
<comment type="caution">
    <text evidence="1">The sequence shown here is derived from an EMBL/GenBank/DDBJ whole genome shotgun (WGS) entry which is preliminary data.</text>
</comment>
<dbReference type="OrthoDB" id="9796171at2"/>
<evidence type="ECO:0000313" key="1">
    <source>
        <dbReference type="EMBL" id="TYL00553.1"/>
    </source>
</evidence>
<sequence length="142" mass="16034">MADKFDANDETRTVYAVVYDNDQPVSTGQFLAETKIEARLTRIVTLADYCGCGYGAKVTEALETYTRREGFYQLTIHSELTAQTFYENLGYQTYGPKCLEDGEYCQSLAKTILKWEKNMDIAMLIAIVGGLLGCYLYLTKNN</sequence>
<dbReference type="InterPro" id="IPR016181">
    <property type="entry name" value="Acyl_CoA_acyltransferase"/>
</dbReference>
<dbReference type="Proteomes" id="UP000324058">
    <property type="component" value="Unassembled WGS sequence"/>
</dbReference>
<reference evidence="1 2" key="1">
    <citation type="submission" date="2019-02" db="EMBL/GenBank/DDBJ databases">
        <title>Novel genomic isolates of S. pyogenes and S. dysgalactiae subsp. equisimilis associated to necrotising fasciitis (NSTI).</title>
        <authorList>
            <person name="Barrantes I."/>
        </authorList>
    </citation>
    <scope>NUCLEOTIDE SEQUENCE [LARGE SCALE GENOMIC DNA]</scope>
    <source>
        <strain evidence="1 2">SPY2028</strain>
    </source>
</reference>
<dbReference type="EMBL" id="SJLL01000002">
    <property type="protein sequence ID" value="TYL00553.1"/>
    <property type="molecule type" value="Genomic_DNA"/>
</dbReference>
<dbReference type="OMA" id="TYARQEG"/>
<name>A0A5D3HFG9_STRPY</name>
<dbReference type="RefSeq" id="WP_011054720.1">
    <property type="nucleotide sequence ID" value="NZ_AP014596.1"/>
</dbReference>
<dbReference type="PROSITE" id="PS51186">
    <property type="entry name" value="GNAT"/>
    <property type="match status" value="1"/>
</dbReference>
<dbReference type="SUPFAM" id="SSF55729">
    <property type="entry name" value="Acyl-CoA N-acyltransferases (Nat)"/>
    <property type="match status" value="1"/>
</dbReference>
<keyword evidence="1" id="KW-0808">Transferase</keyword>
<accession>A0A5D3HFG9</accession>
<dbReference type="GO" id="GO:0016747">
    <property type="term" value="F:acyltransferase activity, transferring groups other than amino-acyl groups"/>
    <property type="evidence" value="ECO:0007669"/>
    <property type="project" value="InterPro"/>
</dbReference>
<dbReference type="SMR" id="A0A5D3HFG9"/>
<dbReference type="Gene3D" id="3.40.630.30">
    <property type="match status" value="1"/>
</dbReference>
<dbReference type="AlphaFoldDB" id="A0A5D3HFG9"/>
<organism evidence="1 2">
    <name type="scientific">Streptococcus pyogenes</name>
    <dbReference type="NCBI Taxonomy" id="1314"/>
    <lineage>
        <taxon>Bacteria</taxon>
        <taxon>Bacillati</taxon>
        <taxon>Bacillota</taxon>
        <taxon>Bacilli</taxon>
        <taxon>Lactobacillales</taxon>
        <taxon>Streptococcaceae</taxon>
        <taxon>Streptococcus</taxon>
    </lineage>
</organism>
<proteinExistence type="predicted"/>